<dbReference type="AlphaFoldDB" id="K6YW37"/>
<protein>
    <submittedName>
        <fullName evidence="1">Uncharacterized protein</fullName>
    </submittedName>
</protein>
<accession>K6YW37</accession>
<evidence type="ECO:0000313" key="1">
    <source>
        <dbReference type="EMBL" id="GAC22372.1"/>
    </source>
</evidence>
<proteinExistence type="predicted"/>
<dbReference type="EMBL" id="BAEP01000003">
    <property type="protein sequence ID" value="GAC22372.1"/>
    <property type="molecule type" value="Genomic_DNA"/>
</dbReference>
<comment type="caution">
    <text evidence="1">The sequence shown here is derived from an EMBL/GenBank/DDBJ whole genome shotgun (WGS) entry which is preliminary data.</text>
</comment>
<sequence>MGGFFIDEKHGFYHLQSVLLPFRLGRVDLFCLFLQRPVCCLGKASG</sequence>
<reference evidence="1 2" key="1">
    <citation type="journal article" date="2017" name="Antonie Van Leeuwenhoek">
        <title>Rhizobium rhizosphaerae sp. nov., a novel species isolated from rice rhizosphere.</title>
        <authorList>
            <person name="Zhao J.J."/>
            <person name="Zhang J."/>
            <person name="Zhang R.J."/>
            <person name="Zhang C.W."/>
            <person name="Yin H.Q."/>
            <person name="Zhang X.X."/>
        </authorList>
    </citation>
    <scope>NUCLEOTIDE SEQUENCE [LARGE SCALE GENOMIC DNA]</scope>
    <source>
        <strain evidence="1 2">KMM 241</strain>
    </source>
</reference>
<name>K6YW37_9ALTE</name>
<organism evidence="1 2">
    <name type="scientific">Paraglaciecola mesophila KMM 241</name>
    <dbReference type="NCBI Taxonomy" id="1128912"/>
    <lineage>
        <taxon>Bacteria</taxon>
        <taxon>Pseudomonadati</taxon>
        <taxon>Pseudomonadota</taxon>
        <taxon>Gammaproteobacteria</taxon>
        <taxon>Alteromonadales</taxon>
        <taxon>Alteromonadaceae</taxon>
        <taxon>Paraglaciecola</taxon>
    </lineage>
</organism>
<gene>
    <name evidence="1" type="ORF">GMES_0062</name>
</gene>
<evidence type="ECO:0000313" key="2">
    <source>
        <dbReference type="Proteomes" id="UP000006263"/>
    </source>
</evidence>
<dbReference type="Proteomes" id="UP000006263">
    <property type="component" value="Unassembled WGS sequence"/>
</dbReference>